<sequence>MQSGWVEIFFLAMLAGFIGLRLYHVLGRRTGHEKPVADPYRPAGPDALRPAGRSRSEAESPIAIDLPADIAPDVRPGLELIARADRNFSPERFVAGAQGAYAMVLESFWKGDAEQLADLVSDEMLDNFRAAIAARKAEGERVENRLLQVDRAQIVGAHMNGAMAEVTVRFDAEIVTVTRDAEGRVIAGDPAKSVETHDLWTFSRHTASADPAWLLVATDEDE</sequence>
<dbReference type="InterPro" id="IPR039544">
    <property type="entry name" value="Tim44-like"/>
</dbReference>
<dbReference type="SMART" id="SM00978">
    <property type="entry name" value="Tim44"/>
    <property type="match status" value="1"/>
</dbReference>
<reference evidence="8 9" key="1">
    <citation type="submission" date="2019-06" db="EMBL/GenBank/DDBJ databases">
        <authorList>
            <person name="Lee I."/>
            <person name="Jang G.I."/>
            <person name="Hwang C.Y."/>
        </authorList>
    </citation>
    <scope>NUCLEOTIDE SEQUENCE [LARGE SCALE GENOMIC DNA]</scope>
    <source>
        <strain evidence="8 9">PAMC 28131</strain>
    </source>
</reference>
<dbReference type="PIRSF" id="PIRSF031890">
    <property type="entry name" value="UCP031890_transporter_Tim44"/>
    <property type="match status" value="1"/>
</dbReference>
<feature type="domain" description="Tim44-like" evidence="7">
    <location>
        <begin position="74"/>
        <end position="220"/>
    </location>
</feature>
<organism evidence="8 9">
    <name type="scientific">Sandaracinobacter neustonicus</name>
    <dbReference type="NCBI Taxonomy" id="1715348"/>
    <lineage>
        <taxon>Bacteria</taxon>
        <taxon>Pseudomonadati</taxon>
        <taxon>Pseudomonadota</taxon>
        <taxon>Alphaproteobacteria</taxon>
        <taxon>Sphingomonadales</taxon>
        <taxon>Sphingosinicellaceae</taxon>
        <taxon>Sandaracinobacter</taxon>
    </lineage>
</organism>
<evidence type="ECO:0000256" key="5">
    <source>
        <dbReference type="SAM" id="MobiDB-lite"/>
    </source>
</evidence>
<keyword evidence="3" id="KW-0809">Transit peptide</keyword>
<evidence type="ECO:0000256" key="2">
    <source>
        <dbReference type="ARBA" id="ARBA00009597"/>
    </source>
</evidence>
<evidence type="ECO:0000313" key="8">
    <source>
        <dbReference type="EMBL" id="TPE64015.1"/>
    </source>
</evidence>
<dbReference type="GO" id="GO:0030150">
    <property type="term" value="P:protein import into mitochondrial matrix"/>
    <property type="evidence" value="ECO:0007669"/>
    <property type="project" value="TreeGrafter"/>
</dbReference>
<comment type="similarity">
    <text evidence="2">Belongs to the Tim44 family.</text>
</comment>
<dbReference type="PANTHER" id="PTHR10721:SF1">
    <property type="entry name" value="MITOCHONDRIAL IMPORT INNER MEMBRANE TRANSLOCASE SUBUNIT TIM44"/>
    <property type="match status" value="1"/>
</dbReference>
<keyword evidence="9" id="KW-1185">Reference proteome</keyword>
<dbReference type="PANTHER" id="PTHR10721">
    <property type="entry name" value="MITOCHONDRIAL IMPORT INNER MEMBRANE TRANSLOCASE SUBUNIT TIM44"/>
    <property type="match status" value="1"/>
</dbReference>
<accession>A0A501XU42</accession>
<evidence type="ECO:0000256" key="4">
    <source>
        <dbReference type="ARBA" id="ARBA00023136"/>
    </source>
</evidence>
<dbReference type="InterPro" id="IPR016985">
    <property type="entry name" value="UCP031890_Tim44-rel"/>
</dbReference>
<comment type="caution">
    <text evidence="8">The sequence shown here is derived from an EMBL/GenBank/DDBJ whole genome shotgun (WGS) entry which is preliminary data.</text>
</comment>
<dbReference type="EMBL" id="VFSU01000011">
    <property type="protein sequence ID" value="TPE64015.1"/>
    <property type="molecule type" value="Genomic_DNA"/>
</dbReference>
<keyword evidence="4 6" id="KW-0472">Membrane</keyword>
<gene>
    <name evidence="8" type="ORF">FJQ54_01925</name>
</gene>
<dbReference type="NCBIfam" id="NF033779">
    <property type="entry name" value="Tim44_TimA_adap"/>
    <property type="match status" value="1"/>
</dbReference>
<dbReference type="Proteomes" id="UP000319897">
    <property type="component" value="Unassembled WGS sequence"/>
</dbReference>
<evidence type="ECO:0000256" key="3">
    <source>
        <dbReference type="ARBA" id="ARBA00022946"/>
    </source>
</evidence>
<feature type="region of interest" description="Disordered" evidence="5">
    <location>
        <begin position="32"/>
        <end position="58"/>
    </location>
</feature>
<dbReference type="InterPro" id="IPR032710">
    <property type="entry name" value="NTF2-like_dom_sf"/>
</dbReference>
<proteinExistence type="inferred from homology"/>
<dbReference type="GO" id="GO:0051087">
    <property type="term" value="F:protein-folding chaperone binding"/>
    <property type="evidence" value="ECO:0007669"/>
    <property type="project" value="TreeGrafter"/>
</dbReference>
<dbReference type="Pfam" id="PF04280">
    <property type="entry name" value="Tim44"/>
    <property type="match status" value="1"/>
</dbReference>
<dbReference type="AlphaFoldDB" id="A0A501XU42"/>
<evidence type="ECO:0000313" key="9">
    <source>
        <dbReference type="Proteomes" id="UP000319897"/>
    </source>
</evidence>
<evidence type="ECO:0000259" key="7">
    <source>
        <dbReference type="SMART" id="SM00978"/>
    </source>
</evidence>
<dbReference type="OrthoDB" id="9798618at2"/>
<comment type="subcellular location">
    <subcellularLocation>
        <location evidence="1">Membrane</location>
    </subcellularLocation>
</comment>
<evidence type="ECO:0000256" key="1">
    <source>
        <dbReference type="ARBA" id="ARBA00004370"/>
    </source>
</evidence>
<keyword evidence="6" id="KW-0812">Transmembrane</keyword>
<protein>
    <submittedName>
        <fullName evidence="8">Tim44 domain-containing protein</fullName>
    </submittedName>
</protein>
<evidence type="ECO:0000256" key="6">
    <source>
        <dbReference type="SAM" id="Phobius"/>
    </source>
</evidence>
<dbReference type="InterPro" id="IPR007379">
    <property type="entry name" value="Tim44-like_dom"/>
</dbReference>
<feature type="transmembrane region" description="Helical" evidence="6">
    <location>
        <begin position="6"/>
        <end position="26"/>
    </location>
</feature>
<dbReference type="Gene3D" id="3.10.450.240">
    <property type="match status" value="1"/>
</dbReference>
<dbReference type="GO" id="GO:0016020">
    <property type="term" value="C:membrane"/>
    <property type="evidence" value="ECO:0007669"/>
    <property type="project" value="UniProtKB-SubCell"/>
</dbReference>
<dbReference type="SUPFAM" id="SSF54427">
    <property type="entry name" value="NTF2-like"/>
    <property type="match status" value="1"/>
</dbReference>
<keyword evidence="6" id="KW-1133">Transmembrane helix</keyword>
<name>A0A501XU42_9SPHN</name>